<evidence type="ECO:0000256" key="6">
    <source>
        <dbReference type="SAM" id="Phobius"/>
    </source>
</evidence>
<dbReference type="PROSITE" id="PS50262">
    <property type="entry name" value="G_PROTEIN_RECEP_F1_2"/>
    <property type="match status" value="1"/>
</dbReference>
<name>A0AAE0ZNF1_9GAST</name>
<evidence type="ECO:0000256" key="4">
    <source>
        <dbReference type="ARBA" id="ARBA00023136"/>
    </source>
</evidence>
<evidence type="ECO:0000313" key="9">
    <source>
        <dbReference type="Proteomes" id="UP001283361"/>
    </source>
</evidence>
<evidence type="ECO:0000313" key="8">
    <source>
        <dbReference type="EMBL" id="KAK3772001.1"/>
    </source>
</evidence>
<protein>
    <recommendedName>
        <fullName evidence="7">G-protein coupled receptors family 1 profile domain-containing protein</fullName>
    </recommendedName>
</protein>
<evidence type="ECO:0000259" key="7">
    <source>
        <dbReference type="PROSITE" id="PS50262"/>
    </source>
</evidence>
<feature type="transmembrane region" description="Helical" evidence="6">
    <location>
        <begin position="248"/>
        <end position="270"/>
    </location>
</feature>
<feature type="transmembrane region" description="Helical" evidence="6">
    <location>
        <begin position="166"/>
        <end position="186"/>
    </location>
</feature>
<feature type="transmembrane region" description="Helical" evidence="6">
    <location>
        <begin position="303"/>
        <end position="327"/>
    </location>
</feature>
<dbReference type="PRINTS" id="PR00237">
    <property type="entry name" value="GPCRRHODOPSN"/>
</dbReference>
<organism evidence="8 9">
    <name type="scientific">Elysia crispata</name>
    <name type="common">lettuce slug</name>
    <dbReference type="NCBI Taxonomy" id="231223"/>
    <lineage>
        <taxon>Eukaryota</taxon>
        <taxon>Metazoa</taxon>
        <taxon>Spiralia</taxon>
        <taxon>Lophotrochozoa</taxon>
        <taxon>Mollusca</taxon>
        <taxon>Gastropoda</taxon>
        <taxon>Heterobranchia</taxon>
        <taxon>Euthyneura</taxon>
        <taxon>Panpulmonata</taxon>
        <taxon>Sacoglossa</taxon>
        <taxon>Placobranchoidea</taxon>
        <taxon>Plakobranchidae</taxon>
        <taxon>Elysia</taxon>
    </lineage>
</organism>
<gene>
    <name evidence="8" type="ORF">RRG08_011914</name>
</gene>
<feature type="transmembrane region" description="Helical" evidence="6">
    <location>
        <begin position="339"/>
        <end position="362"/>
    </location>
</feature>
<keyword evidence="9" id="KW-1185">Reference proteome</keyword>
<dbReference type="CDD" id="cd14978">
    <property type="entry name" value="7tmA_FMRFamide_R-like"/>
    <property type="match status" value="1"/>
</dbReference>
<keyword evidence="2 6" id="KW-0812">Transmembrane</keyword>
<keyword evidence="4 6" id="KW-0472">Membrane</keyword>
<dbReference type="Proteomes" id="UP001283361">
    <property type="component" value="Unassembled WGS sequence"/>
</dbReference>
<dbReference type="GO" id="GO:0016020">
    <property type="term" value="C:membrane"/>
    <property type="evidence" value="ECO:0007669"/>
    <property type="project" value="UniProtKB-SubCell"/>
</dbReference>
<evidence type="ECO:0000256" key="3">
    <source>
        <dbReference type="ARBA" id="ARBA00022989"/>
    </source>
</evidence>
<feature type="domain" description="G-protein coupled receptors family 1 profile" evidence="7">
    <location>
        <begin position="63"/>
        <end position="359"/>
    </location>
</feature>
<dbReference type="InterPro" id="IPR052954">
    <property type="entry name" value="GPCR-Ligand_Int"/>
</dbReference>
<dbReference type="Pfam" id="PF00001">
    <property type="entry name" value="7tm_1"/>
    <property type="match status" value="1"/>
</dbReference>
<dbReference type="InterPro" id="IPR017452">
    <property type="entry name" value="GPCR_Rhodpsn_7TM"/>
</dbReference>
<dbReference type="SUPFAM" id="SSF81321">
    <property type="entry name" value="Family A G protein-coupled receptor-like"/>
    <property type="match status" value="1"/>
</dbReference>
<accession>A0AAE0ZNF1</accession>
<feature type="compositionally biased region" description="Low complexity" evidence="5">
    <location>
        <begin position="389"/>
        <end position="407"/>
    </location>
</feature>
<feature type="transmembrane region" description="Helical" evidence="6">
    <location>
        <begin position="47"/>
        <end position="71"/>
    </location>
</feature>
<sequence length="407" mass="45534">MSMTEEATTAVGTITTTLGLSTAAPLGDEVTDHVTQKATLPDELNFIMLAVVAPIICFIGMAGNLLSIIIWNRPKMRSSTGRYLTGQAVADFAVLMFFVLLDTAQYWNPDLKYSYAYGFFFCYIGYPGIFFAVVCSIWFTVGVTIDRYILVCWITKAKQYCNEKRANFGLILITLNAFIINFPHYLSFTTVEQPSGGNSHDGNANNTMFAGTTNSSMQSDNAVTAVSKVMSFEPTDFYKGAPGKFYEFWIHCMILVLIPWFTVFSMNIMIIRAIRRSNKKNAGKKTSSSVRHSKQSENQITRLLLVVTFTFLFFIGMQCVIQCMFMREPSGFNMFLVKSSFAIARCGIVFNSSLNFFLYCLTGRRFRVELLKVLGRKVKDEQVSSLADRSTGSSSRHTTSTTSTSGM</sequence>
<comment type="subcellular location">
    <subcellularLocation>
        <location evidence="1">Membrane</location>
    </subcellularLocation>
</comment>
<comment type="caution">
    <text evidence="8">The sequence shown here is derived from an EMBL/GenBank/DDBJ whole genome shotgun (WGS) entry which is preliminary data.</text>
</comment>
<feature type="transmembrane region" description="Helical" evidence="6">
    <location>
        <begin position="113"/>
        <end position="145"/>
    </location>
</feature>
<feature type="transmembrane region" description="Helical" evidence="6">
    <location>
        <begin position="83"/>
        <end position="101"/>
    </location>
</feature>
<dbReference type="PANTHER" id="PTHR46641">
    <property type="entry name" value="FMRFAMIDE RECEPTOR-RELATED"/>
    <property type="match status" value="1"/>
</dbReference>
<dbReference type="InterPro" id="IPR000276">
    <property type="entry name" value="GPCR_Rhodpsn"/>
</dbReference>
<dbReference type="GO" id="GO:0004930">
    <property type="term" value="F:G protein-coupled receptor activity"/>
    <property type="evidence" value="ECO:0007669"/>
    <property type="project" value="InterPro"/>
</dbReference>
<dbReference type="PANTHER" id="PTHR46641:SF2">
    <property type="entry name" value="FMRFAMIDE RECEPTOR"/>
    <property type="match status" value="1"/>
</dbReference>
<evidence type="ECO:0000256" key="5">
    <source>
        <dbReference type="SAM" id="MobiDB-lite"/>
    </source>
</evidence>
<dbReference type="AlphaFoldDB" id="A0AAE0ZNF1"/>
<keyword evidence="3 6" id="KW-1133">Transmembrane helix</keyword>
<feature type="region of interest" description="Disordered" evidence="5">
    <location>
        <begin position="385"/>
        <end position="407"/>
    </location>
</feature>
<evidence type="ECO:0000256" key="1">
    <source>
        <dbReference type="ARBA" id="ARBA00004370"/>
    </source>
</evidence>
<proteinExistence type="predicted"/>
<evidence type="ECO:0000256" key="2">
    <source>
        <dbReference type="ARBA" id="ARBA00022692"/>
    </source>
</evidence>
<reference evidence="8" key="1">
    <citation type="journal article" date="2023" name="G3 (Bethesda)">
        <title>A reference genome for the long-term kleptoplast-retaining sea slug Elysia crispata morphotype clarki.</title>
        <authorList>
            <person name="Eastman K.E."/>
            <person name="Pendleton A.L."/>
            <person name="Shaikh M.A."/>
            <person name="Suttiyut T."/>
            <person name="Ogas R."/>
            <person name="Tomko P."/>
            <person name="Gavelis G."/>
            <person name="Widhalm J.R."/>
            <person name="Wisecaver J.H."/>
        </authorList>
    </citation>
    <scope>NUCLEOTIDE SEQUENCE</scope>
    <source>
        <strain evidence="8">ECLA1</strain>
    </source>
</reference>
<dbReference type="Gene3D" id="1.20.1070.10">
    <property type="entry name" value="Rhodopsin 7-helix transmembrane proteins"/>
    <property type="match status" value="1"/>
</dbReference>
<dbReference type="EMBL" id="JAWDGP010003665">
    <property type="protein sequence ID" value="KAK3772001.1"/>
    <property type="molecule type" value="Genomic_DNA"/>
</dbReference>